<dbReference type="Proteomes" id="UP000230002">
    <property type="component" value="Unassembled WGS sequence"/>
</dbReference>
<feature type="compositionally biased region" description="Low complexity" evidence="3">
    <location>
        <begin position="1102"/>
        <end position="1116"/>
    </location>
</feature>
<feature type="domain" description="Replication protein A C-terminal" evidence="4">
    <location>
        <begin position="1093"/>
        <end position="1199"/>
    </location>
</feature>
<dbReference type="SUPFAM" id="SSF48452">
    <property type="entry name" value="TPR-like"/>
    <property type="match status" value="1"/>
</dbReference>
<dbReference type="InterPro" id="IPR036388">
    <property type="entry name" value="WH-like_DNA-bd_sf"/>
</dbReference>
<dbReference type="Gene3D" id="2.40.50.140">
    <property type="entry name" value="Nucleic acid-binding proteins"/>
    <property type="match status" value="1"/>
</dbReference>
<dbReference type="Gene3D" id="1.25.40.1040">
    <property type="match status" value="1"/>
</dbReference>
<reference evidence="5 6" key="1">
    <citation type="journal article" date="2015" name="Sci. Rep.">
        <title>Chromosome-level genome map provides insights into diverse defense mechanisms in the medicinal fungus Ganoderma sinense.</title>
        <authorList>
            <person name="Zhu Y."/>
            <person name="Xu J."/>
            <person name="Sun C."/>
            <person name="Zhou S."/>
            <person name="Xu H."/>
            <person name="Nelson D.R."/>
            <person name="Qian J."/>
            <person name="Song J."/>
            <person name="Luo H."/>
            <person name="Xiang L."/>
            <person name="Li Y."/>
            <person name="Xu Z."/>
            <person name="Ji A."/>
            <person name="Wang L."/>
            <person name="Lu S."/>
            <person name="Hayward A."/>
            <person name="Sun W."/>
            <person name="Li X."/>
            <person name="Schwartz D.C."/>
            <person name="Wang Y."/>
            <person name="Chen S."/>
        </authorList>
    </citation>
    <scope>NUCLEOTIDE SEQUENCE [LARGE SCALE GENOMIC DNA]</scope>
    <source>
        <strain evidence="5 6">ZZ0214-1</strain>
    </source>
</reference>
<evidence type="ECO:0000256" key="2">
    <source>
        <dbReference type="ARBA" id="ARBA00007815"/>
    </source>
</evidence>
<feature type="region of interest" description="Disordered" evidence="3">
    <location>
        <begin position="1093"/>
        <end position="1116"/>
    </location>
</feature>
<dbReference type="SUPFAM" id="SSF46785">
    <property type="entry name" value="Winged helix' DNA-binding domain"/>
    <property type="match status" value="1"/>
</dbReference>
<dbReference type="OrthoDB" id="1874341at2759"/>
<dbReference type="Gene3D" id="1.10.10.10">
    <property type="entry name" value="Winged helix-like DNA-binding domain superfamily/Winged helix DNA-binding domain"/>
    <property type="match status" value="1"/>
</dbReference>
<evidence type="ECO:0000313" key="6">
    <source>
        <dbReference type="Proteomes" id="UP000230002"/>
    </source>
</evidence>
<keyword evidence="6" id="KW-1185">Reference proteome</keyword>
<dbReference type="InterPro" id="IPR014892">
    <property type="entry name" value="RPA_C"/>
</dbReference>
<comment type="similarity">
    <text evidence="2">Belongs to the replication factor A protein 2 family.</text>
</comment>
<evidence type="ECO:0000256" key="3">
    <source>
        <dbReference type="SAM" id="MobiDB-lite"/>
    </source>
</evidence>
<organism evidence="5 6">
    <name type="scientific">Ganoderma sinense ZZ0214-1</name>
    <dbReference type="NCBI Taxonomy" id="1077348"/>
    <lineage>
        <taxon>Eukaryota</taxon>
        <taxon>Fungi</taxon>
        <taxon>Dikarya</taxon>
        <taxon>Basidiomycota</taxon>
        <taxon>Agaricomycotina</taxon>
        <taxon>Agaricomycetes</taxon>
        <taxon>Polyporales</taxon>
        <taxon>Polyporaceae</taxon>
        <taxon>Ganoderma</taxon>
    </lineage>
</organism>
<sequence>MDRQLRPIYEALDTSSNKSAILACNKVLKKQPKNLLVKALKALALVRSQKVEESLILCDEVLALKPTDDSTLTAMMHVLRGLGRHMDMVAMYEDAYKQQPGNEELGTQTFFANVRIGNWKAAQQIATKMHKQFQGDHYLYWSVVCTLLQANDPTTPESLRTILFKLAQRVLSQSQTPSSYHAERFHLHVTVLKELKLYDEAYEMVESEAGKIICANTLACEELRREIWKLKGLVKEAGDRGEKRIIAAKDRNWLEFLAVLDATFSNPEDKSTTSQNITKTREFLGRVVEEDGVKDRSGHLALLELEKRSRQHGLTTDSTTLNSLLEAYFLNFGGKPCCYEDLQPYVGLDGEELARWTSVLEKQTASATSVPDLWRYINAQKLLRYNLPPSALTPEAEILRASQQVDAYLEGLKLGKDLPSYELQHSDDLAILASQAFVNVWKQNGDDSHLYNAAALLEYAISRSKMSYQIRLHLIRIYRLLGAPSLALEHYRSINLKQVQNDTLSHFMLSRASTFSLSSMGDLTYTTECMESSRIYLSNSEETAELIVRAFVNEKYSQIPDFIVFEDRLDNSLQRDLIKMEHVRMRVAHEQVNSELVDMELIELKFIFDRLHHDNRDFSILANYQPRTGLSFDKQTQFFEKSQGLGWLWVFLKIYIKAFQLASDLDDTVEDKLLIGDRPKPSSDPATKLPLKDRLAARKQEEIDELSKEEALFYDYASALSEWLAPYHDYARPPPSVVLAEAAKMTEQKTGHPLRGLDISPEMLANGSTKKDEEPPAVVEPPAAISGYFDEMSKRFKEVFEGKALPHELLHVVTLTQEAFLLFVIETTRFKASPVIKQNKFGGLTQYIKDIRTKSTALLTEISSALVSRAEAQATAESRKAFTDACKPIVRESELDHDFVLNVAKKVTEARKQILEGVGKGMGKTARTLSMVAEAEATSLKILLSAVEEAAPEEVDAKRAASHSLRPVTLKQLVEATIEHSDADWKIGDVEVGQVTVVAHVLSVQAQTTNCVYLLDDGTAQFEARQWVDANNEEDGKREITENRYVRVLGTLKVFGQKRYITATHIDEIPPERVCDELCFHISEAAMVTLIFERGPPPRPSEGPSTSRSNAGANSASAYSASSSSAAINSAQYAGLSPLQRQIITFLVSQPKTEEGIHVGAIARHIASMSGGAPLNADGISKALDELSDQGHVYTTIDDSHFAVSE</sequence>
<dbReference type="InterPro" id="IPR019183">
    <property type="entry name" value="NAA25_NatB_aux_su"/>
</dbReference>
<dbReference type="PANTHER" id="PTHR22767">
    <property type="entry name" value="N-TERMINAL ACETYLTRANSFERASE-RELATED"/>
    <property type="match status" value="1"/>
</dbReference>
<dbReference type="CDD" id="cd04478">
    <property type="entry name" value="RPA2_DBD_D"/>
    <property type="match status" value="1"/>
</dbReference>
<comment type="caution">
    <text evidence="5">The sequence shown here is derived from an EMBL/GenBank/DDBJ whole genome shotgun (WGS) entry which is preliminary data.</text>
</comment>
<dbReference type="GO" id="GO:0031416">
    <property type="term" value="C:NatB complex"/>
    <property type="evidence" value="ECO:0007669"/>
    <property type="project" value="TreeGrafter"/>
</dbReference>
<gene>
    <name evidence="5" type="ORF">GSI_13756</name>
</gene>
<evidence type="ECO:0000256" key="1">
    <source>
        <dbReference type="ARBA" id="ARBA00006298"/>
    </source>
</evidence>
<accession>A0A2G8RR61</accession>
<name>A0A2G8RR61_9APHY</name>
<dbReference type="AlphaFoldDB" id="A0A2G8RR61"/>
<dbReference type="STRING" id="1077348.A0A2G8RR61"/>
<dbReference type="Pfam" id="PF08784">
    <property type="entry name" value="RPA_C"/>
    <property type="match status" value="1"/>
</dbReference>
<dbReference type="InterPro" id="IPR011990">
    <property type="entry name" value="TPR-like_helical_dom_sf"/>
</dbReference>
<dbReference type="Pfam" id="PF09797">
    <property type="entry name" value="NatB_MDM20"/>
    <property type="match status" value="1"/>
</dbReference>
<dbReference type="InterPro" id="IPR012340">
    <property type="entry name" value="NA-bd_OB-fold"/>
</dbReference>
<protein>
    <submittedName>
        <fullName evidence="5">Transcription factor</fullName>
    </submittedName>
</protein>
<dbReference type="InterPro" id="IPR036390">
    <property type="entry name" value="WH_DNA-bd_sf"/>
</dbReference>
<proteinExistence type="inferred from homology"/>
<dbReference type="EMBL" id="AYKW01000067">
    <property type="protein sequence ID" value="PIL24005.1"/>
    <property type="molecule type" value="Genomic_DNA"/>
</dbReference>
<dbReference type="PANTHER" id="PTHR22767:SF3">
    <property type="entry name" value="N-ALPHA-ACETYLTRANSFERASE 25, NATB AUXILIARY SUBUNIT"/>
    <property type="match status" value="1"/>
</dbReference>
<comment type="similarity">
    <text evidence="1">Belongs to the MDM20/NAA25 family.</text>
</comment>
<evidence type="ECO:0000259" key="4">
    <source>
        <dbReference type="Pfam" id="PF08784"/>
    </source>
</evidence>
<evidence type="ECO:0000313" key="5">
    <source>
        <dbReference type="EMBL" id="PIL24005.1"/>
    </source>
</evidence>
<dbReference type="SUPFAM" id="SSF50249">
    <property type="entry name" value="Nucleic acid-binding proteins"/>
    <property type="match status" value="1"/>
</dbReference>